<evidence type="ECO:0000313" key="1">
    <source>
        <dbReference type="EMBL" id="JAE02599.1"/>
    </source>
</evidence>
<name>A0A0A9EUF7_ARUDO</name>
<reference evidence="1" key="1">
    <citation type="submission" date="2014-09" db="EMBL/GenBank/DDBJ databases">
        <authorList>
            <person name="Magalhaes I.L.F."/>
            <person name="Oliveira U."/>
            <person name="Santos F.R."/>
            <person name="Vidigal T.H.D.A."/>
            <person name="Brescovit A.D."/>
            <person name="Santos A.J."/>
        </authorList>
    </citation>
    <scope>NUCLEOTIDE SEQUENCE</scope>
    <source>
        <tissue evidence="1">Shoot tissue taken approximately 20 cm above the soil surface</tissue>
    </source>
</reference>
<sequence length="44" mass="5445">MFMVMSLLEERFLCILPIGCVITTRRIRWQLSLWRTCTFIYFQQ</sequence>
<protein>
    <submittedName>
        <fullName evidence="1">Uncharacterized protein</fullName>
    </submittedName>
</protein>
<dbReference type="AlphaFoldDB" id="A0A0A9EUF7"/>
<reference evidence="1" key="2">
    <citation type="journal article" date="2015" name="Data Brief">
        <title>Shoot transcriptome of the giant reed, Arundo donax.</title>
        <authorList>
            <person name="Barrero R.A."/>
            <person name="Guerrero F.D."/>
            <person name="Moolhuijzen P."/>
            <person name="Goolsby J.A."/>
            <person name="Tidwell J."/>
            <person name="Bellgard S.E."/>
            <person name="Bellgard M.I."/>
        </authorList>
    </citation>
    <scope>NUCLEOTIDE SEQUENCE</scope>
    <source>
        <tissue evidence="1">Shoot tissue taken approximately 20 cm above the soil surface</tissue>
    </source>
</reference>
<dbReference type="EMBL" id="GBRH01195297">
    <property type="protein sequence ID" value="JAE02599.1"/>
    <property type="molecule type" value="Transcribed_RNA"/>
</dbReference>
<proteinExistence type="predicted"/>
<organism evidence="1">
    <name type="scientific">Arundo donax</name>
    <name type="common">Giant reed</name>
    <name type="synonym">Donax arundinaceus</name>
    <dbReference type="NCBI Taxonomy" id="35708"/>
    <lineage>
        <taxon>Eukaryota</taxon>
        <taxon>Viridiplantae</taxon>
        <taxon>Streptophyta</taxon>
        <taxon>Embryophyta</taxon>
        <taxon>Tracheophyta</taxon>
        <taxon>Spermatophyta</taxon>
        <taxon>Magnoliopsida</taxon>
        <taxon>Liliopsida</taxon>
        <taxon>Poales</taxon>
        <taxon>Poaceae</taxon>
        <taxon>PACMAD clade</taxon>
        <taxon>Arundinoideae</taxon>
        <taxon>Arundineae</taxon>
        <taxon>Arundo</taxon>
    </lineage>
</organism>
<accession>A0A0A9EUF7</accession>